<proteinExistence type="predicted"/>
<dbReference type="Proteomes" id="UP001565474">
    <property type="component" value="Unassembled WGS sequence"/>
</dbReference>
<evidence type="ECO:0000313" key="2">
    <source>
        <dbReference type="Proteomes" id="UP001565474"/>
    </source>
</evidence>
<evidence type="ECO:0000313" key="1">
    <source>
        <dbReference type="EMBL" id="MEY9472909.1"/>
    </source>
</evidence>
<organism evidence="1 2">
    <name type="scientific">Bradyrhizobium yuanmingense</name>
    <dbReference type="NCBI Taxonomy" id="108015"/>
    <lineage>
        <taxon>Bacteria</taxon>
        <taxon>Pseudomonadati</taxon>
        <taxon>Pseudomonadota</taxon>
        <taxon>Alphaproteobacteria</taxon>
        <taxon>Hyphomicrobiales</taxon>
        <taxon>Nitrobacteraceae</taxon>
        <taxon>Bradyrhizobium</taxon>
    </lineage>
</organism>
<name>A0ABV4GLS7_9BRAD</name>
<sequence length="106" mass="11900">MDRDHRHPPAWTGADAEVAVKRRERKARAISKRGNRQLQTLSIVCATSIIKLAKRGLKVPLWIQTLLQRRPVNVVSVALANKVARTIWALLVRGGIYQEPAAMLKT</sequence>
<protein>
    <submittedName>
        <fullName evidence="1">Transposase</fullName>
    </submittedName>
</protein>
<comment type="caution">
    <text evidence="1">The sequence shown here is derived from an EMBL/GenBank/DDBJ whole genome shotgun (WGS) entry which is preliminary data.</text>
</comment>
<reference evidence="1 2" key="1">
    <citation type="submission" date="2024-07" db="EMBL/GenBank/DDBJ databases">
        <title>Genomic Encyclopedia of Type Strains, Phase V (KMG-V): Genome sequencing to study the core and pangenomes of soil and plant-associated prokaryotes.</title>
        <authorList>
            <person name="Whitman W."/>
        </authorList>
    </citation>
    <scope>NUCLEOTIDE SEQUENCE [LARGE SCALE GENOMIC DNA]</scope>
    <source>
        <strain evidence="1 2">USDA 222</strain>
    </source>
</reference>
<keyword evidence="2" id="KW-1185">Reference proteome</keyword>
<dbReference type="EMBL" id="JBGBZN010000002">
    <property type="protein sequence ID" value="MEY9472909.1"/>
    <property type="molecule type" value="Genomic_DNA"/>
</dbReference>
<accession>A0ABV4GLS7</accession>
<gene>
    <name evidence="1" type="ORF">ABH992_005308</name>
</gene>